<organism evidence="1">
    <name type="scientific">Anguilla anguilla</name>
    <name type="common">European freshwater eel</name>
    <name type="synonym">Muraena anguilla</name>
    <dbReference type="NCBI Taxonomy" id="7936"/>
    <lineage>
        <taxon>Eukaryota</taxon>
        <taxon>Metazoa</taxon>
        <taxon>Chordata</taxon>
        <taxon>Craniata</taxon>
        <taxon>Vertebrata</taxon>
        <taxon>Euteleostomi</taxon>
        <taxon>Actinopterygii</taxon>
        <taxon>Neopterygii</taxon>
        <taxon>Teleostei</taxon>
        <taxon>Anguilliformes</taxon>
        <taxon>Anguillidae</taxon>
        <taxon>Anguilla</taxon>
    </lineage>
</organism>
<sequence length="33" mass="3733">MCSITMGESGNTHIKSMCSITMVKNMKWLKVNK</sequence>
<accession>A0A0E9RAU9</accession>
<dbReference type="EMBL" id="GBXM01082957">
    <property type="protein sequence ID" value="JAH25620.1"/>
    <property type="molecule type" value="Transcribed_RNA"/>
</dbReference>
<evidence type="ECO:0000313" key="1">
    <source>
        <dbReference type="EMBL" id="JAH25620.1"/>
    </source>
</evidence>
<reference evidence="1" key="2">
    <citation type="journal article" date="2015" name="Fish Shellfish Immunol.">
        <title>Early steps in the European eel (Anguilla anguilla)-Vibrio vulnificus interaction in the gills: Role of the RtxA13 toxin.</title>
        <authorList>
            <person name="Callol A."/>
            <person name="Pajuelo D."/>
            <person name="Ebbesson L."/>
            <person name="Teles M."/>
            <person name="MacKenzie S."/>
            <person name="Amaro C."/>
        </authorList>
    </citation>
    <scope>NUCLEOTIDE SEQUENCE</scope>
</reference>
<proteinExistence type="predicted"/>
<dbReference type="AlphaFoldDB" id="A0A0E9RAU9"/>
<protein>
    <submittedName>
        <fullName evidence="1">Uncharacterized protein</fullName>
    </submittedName>
</protein>
<reference evidence="1" key="1">
    <citation type="submission" date="2014-11" db="EMBL/GenBank/DDBJ databases">
        <authorList>
            <person name="Amaro Gonzalez C."/>
        </authorList>
    </citation>
    <scope>NUCLEOTIDE SEQUENCE</scope>
</reference>
<name>A0A0E9RAU9_ANGAN</name>